<gene>
    <name evidence="1" type="ORF">OM075_05675</name>
</gene>
<dbReference type="SUPFAM" id="SSF49785">
    <property type="entry name" value="Galactose-binding domain-like"/>
    <property type="match status" value="1"/>
</dbReference>
<dbReference type="EMBL" id="JAPDPJ010000008">
    <property type="protein sequence ID" value="MCW3785946.1"/>
    <property type="molecule type" value="Genomic_DNA"/>
</dbReference>
<dbReference type="RefSeq" id="WP_301189518.1">
    <property type="nucleotide sequence ID" value="NZ_JAPDPJ010000008.1"/>
</dbReference>
<dbReference type="AlphaFoldDB" id="A0AAE3M2U7"/>
<reference evidence="1" key="1">
    <citation type="submission" date="2022-10" db="EMBL/GenBank/DDBJ databases">
        <authorList>
            <person name="Yu W.X."/>
        </authorList>
    </citation>
    <scope>NUCLEOTIDE SEQUENCE</scope>
    <source>
        <strain evidence="1">AAT</strain>
    </source>
</reference>
<dbReference type="PANTHER" id="PTHR36848">
    <property type="entry name" value="DNA-BINDING PROTEIN (PUTATIVE SECRETED PROTEIN)-RELATED"/>
    <property type="match status" value="1"/>
</dbReference>
<protein>
    <submittedName>
        <fullName evidence="1">Glycosyl hydrolase</fullName>
    </submittedName>
</protein>
<comment type="caution">
    <text evidence="1">The sequence shown here is derived from an EMBL/GenBank/DDBJ whole genome shotgun (WGS) entry which is preliminary data.</text>
</comment>
<dbReference type="InterPro" id="IPR008979">
    <property type="entry name" value="Galactose-bd-like_sf"/>
</dbReference>
<sequence length="1074" mass="122959">MKRVQLLYITKQNQGITYNNSSVKKSLKSYVVLAALFTTMLFSSCTNLQNDNSSNLKGDYETGFDYQEFVNPSVKYRSFPFYSINDNLEPEEIKRQVRDFKNAGFGGFYLHSRVGLLTEFLSDDWWENIEAAIDAANEVGIEACFYDEDKWPSGYAGGIIPRMGEEYRAKGLVRLALDTKVPEGCVTLKEDDQYRYIMYTAQMGNPKFNGTSWVDLLNPETVKNFIDVSYKPYIEKFTEKTSHYTVNFFADEPHICARYFDTNTPNLGILTYSPFVREKFKTLYGYDIIDKINLLFEEKENWREVRLQYWRTVAQQFDESFTKQIASYCAENGIKFTGHFLGEESLKKIRNRIGNAMLHYRDMQQPGMDHLGLSISKSIITAKSVSSVANQYGTPRRLTEVFGISGQNMNFEDRKWLTGWQTILGINHICPHLTLYSLKGERKRDYPPTFSYHQPYWKHNKLIEDYIARVSYATTVGEYHPQILMIHPLETAYAKGDHDKDYTSHLNTIFENLQSAHFDYDLGDEQIMADTAIIKGHEINIGSMNYAHVILPDMITIRKSTLELLLNLANKGGKIVNIGRFPEFVDGNPNDTDLKKLRNFSVDIKPEEITTKLASVIKPNVTITGEQSGKIWEQLRKTKDGYVLQLANMSHTDAIQFNLKSDFLKNNPVLWNPSTIKCFSLKTNKDGSFTLELAASSNIWITTDKLSKTAKIEGAYKLPSQNTSLVELNKKWDGKRLDPNAITLDFARYSTDNGETFSKPEPVIGIYKRLSENDYKGNLILDYPVQIRQIPKTCQLVVEDPSIFKSIEINNDQVLFNASKNYYLDHKFSTSSVSAYLKEGKNSIRFNLEFLPEEPESQSQLARLGTEIESIYLTGDFAVQGSTPSISMDTQRNNTGDFQLRPVHGYESFTITQEKTHFTGNLTLEGYPFYAGSFELSQDFELKSLDPDKKYYINLPNCESIVTQIEINDQLVGNLTWSPFKADITKLIKQGTNQVKITLTNSLRNLLGPHHQQRGELTRVGPFSFTGSGGFPDPRGESNWYDLRKTNEPMKLWTDTYYFIPFGFLEPVTISISK</sequence>
<name>A0AAE3M2U7_9BACT</name>
<accession>A0AAE3M2U7</accession>
<evidence type="ECO:0000313" key="2">
    <source>
        <dbReference type="Proteomes" id="UP001209229"/>
    </source>
</evidence>
<dbReference type="Proteomes" id="UP001209229">
    <property type="component" value="Unassembled WGS sequence"/>
</dbReference>
<dbReference type="PANTHER" id="PTHR36848:SF2">
    <property type="entry name" value="SECRETED PROTEIN"/>
    <property type="match status" value="1"/>
</dbReference>
<dbReference type="InterPro" id="IPR053161">
    <property type="entry name" value="Ulvan_degrading_GH"/>
</dbReference>
<organism evidence="1 2">
    <name type="scientific">Plebeiibacterium sediminum</name>
    <dbReference type="NCBI Taxonomy" id="2992112"/>
    <lineage>
        <taxon>Bacteria</taxon>
        <taxon>Pseudomonadati</taxon>
        <taxon>Bacteroidota</taxon>
        <taxon>Bacteroidia</taxon>
        <taxon>Marinilabiliales</taxon>
        <taxon>Marinilabiliaceae</taxon>
        <taxon>Plebeiibacterium</taxon>
    </lineage>
</organism>
<proteinExistence type="predicted"/>
<keyword evidence="2" id="KW-1185">Reference proteome</keyword>
<dbReference type="GO" id="GO:0016787">
    <property type="term" value="F:hydrolase activity"/>
    <property type="evidence" value="ECO:0007669"/>
    <property type="project" value="UniProtKB-KW"/>
</dbReference>
<dbReference type="Gene3D" id="2.60.120.260">
    <property type="entry name" value="Galactose-binding domain-like"/>
    <property type="match status" value="1"/>
</dbReference>
<evidence type="ECO:0000313" key="1">
    <source>
        <dbReference type="EMBL" id="MCW3785946.1"/>
    </source>
</evidence>
<keyword evidence="1" id="KW-0378">Hydrolase</keyword>